<gene>
    <name evidence="10" type="primary">rsgA</name>
    <name evidence="13" type="ORF">FHS57_003470</name>
</gene>
<keyword evidence="7 10" id="KW-0862">Zinc</keyword>
<evidence type="ECO:0000256" key="1">
    <source>
        <dbReference type="ARBA" id="ARBA00022490"/>
    </source>
</evidence>
<dbReference type="Pfam" id="PF03193">
    <property type="entry name" value="RsgA_GTPase"/>
    <property type="match status" value="1"/>
</dbReference>
<dbReference type="Gene3D" id="2.40.50.140">
    <property type="entry name" value="Nucleic acid-binding proteins"/>
    <property type="match status" value="1"/>
</dbReference>
<keyword evidence="5 10" id="KW-0547">Nucleotide-binding</keyword>
<dbReference type="EC" id="3.6.1.-" evidence="10"/>
<keyword evidence="6 10" id="KW-0378">Hydrolase</keyword>
<feature type="binding site" evidence="10">
    <location>
        <position position="297"/>
    </location>
    <ligand>
        <name>Zn(2+)</name>
        <dbReference type="ChEBI" id="CHEBI:29105"/>
    </ligand>
</feature>
<evidence type="ECO:0000256" key="5">
    <source>
        <dbReference type="ARBA" id="ARBA00022741"/>
    </source>
</evidence>
<evidence type="ECO:0000256" key="4">
    <source>
        <dbReference type="ARBA" id="ARBA00022730"/>
    </source>
</evidence>
<feature type="binding site" evidence="10">
    <location>
        <position position="302"/>
    </location>
    <ligand>
        <name>Zn(2+)</name>
        <dbReference type="ChEBI" id="CHEBI:29105"/>
    </ligand>
</feature>
<feature type="domain" description="EngC GTPase" evidence="11">
    <location>
        <begin position="121"/>
        <end position="271"/>
    </location>
</feature>
<keyword evidence="1 10" id="KW-0963">Cytoplasm</keyword>
<comment type="subcellular location">
    <subcellularLocation>
        <location evidence="10">Cytoplasm</location>
    </subcellularLocation>
</comment>
<feature type="binding site" evidence="10">
    <location>
        <position position="304"/>
    </location>
    <ligand>
        <name>Zn(2+)</name>
        <dbReference type="ChEBI" id="CHEBI:29105"/>
    </ligand>
</feature>
<dbReference type="PANTHER" id="PTHR32120:SF11">
    <property type="entry name" value="SMALL RIBOSOMAL SUBUNIT BIOGENESIS GTPASE RSGA 1, MITOCHONDRIAL-RELATED"/>
    <property type="match status" value="1"/>
</dbReference>
<dbReference type="GO" id="GO:0005737">
    <property type="term" value="C:cytoplasm"/>
    <property type="evidence" value="ECO:0007669"/>
    <property type="project" value="UniProtKB-SubCell"/>
</dbReference>
<keyword evidence="8 10" id="KW-0694">RNA-binding</keyword>
<evidence type="ECO:0000256" key="3">
    <source>
        <dbReference type="ARBA" id="ARBA00022723"/>
    </source>
</evidence>
<dbReference type="GO" id="GO:0005525">
    <property type="term" value="F:GTP binding"/>
    <property type="evidence" value="ECO:0007669"/>
    <property type="project" value="UniProtKB-UniRule"/>
</dbReference>
<keyword evidence="14" id="KW-1185">Reference proteome</keyword>
<dbReference type="PANTHER" id="PTHR32120">
    <property type="entry name" value="SMALL RIBOSOMAL SUBUNIT BIOGENESIS GTPASE RSGA"/>
    <property type="match status" value="1"/>
</dbReference>
<evidence type="ECO:0000256" key="2">
    <source>
        <dbReference type="ARBA" id="ARBA00022517"/>
    </source>
</evidence>
<name>A0A7W6ERJ3_9BACT</name>
<reference evidence="13 14" key="1">
    <citation type="submission" date="2020-08" db="EMBL/GenBank/DDBJ databases">
        <title>Genomic Encyclopedia of Type Strains, Phase IV (KMG-IV): sequencing the most valuable type-strain genomes for metagenomic binning, comparative biology and taxonomic classification.</title>
        <authorList>
            <person name="Goeker M."/>
        </authorList>
    </citation>
    <scope>NUCLEOTIDE SEQUENCE [LARGE SCALE GENOMIC DNA]</scope>
    <source>
        <strain evidence="13 14">DSM 17976</strain>
    </source>
</reference>
<keyword evidence="3 10" id="KW-0479">Metal-binding</keyword>
<dbReference type="InterPro" id="IPR004881">
    <property type="entry name" value="Ribosome_biogen_GTPase_RsgA"/>
</dbReference>
<comment type="caution">
    <text evidence="13">The sequence shown here is derived from an EMBL/GenBank/DDBJ whole genome shotgun (WGS) entry which is preliminary data.</text>
</comment>
<dbReference type="GO" id="GO:0046872">
    <property type="term" value="F:metal ion binding"/>
    <property type="evidence" value="ECO:0007669"/>
    <property type="project" value="UniProtKB-KW"/>
</dbReference>
<dbReference type="GO" id="GO:0003924">
    <property type="term" value="F:GTPase activity"/>
    <property type="evidence" value="ECO:0007669"/>
    <property type="project" value="UniProtKB-UniRule"/>
</dbReference>
<dbReference type="InterPro" id="IPR030378">
    <property type="entry name" value="G_CP_dom"/>
</dbReference>
<evidence type="ECO:0000256" key="6">
    <source>
        <dbReference type="ARBA" id="ARBA00022801"/>
    </source>
</evidence>
<comment type="function">
    <text evidence="10">One of several proteins that assist in the late maturation steps of the functional core of the 30S ribosomal subunit. Helps release RbfA from mature subunits. May play a role in the assembly of ribosomal proteins into the subunit. Circularly permuted GTPase that catalyzes slow GTP hydrolysis, GTPase activity is stimulated by the 30S ribosomal subunit.</text>
</comment>
<dbReference type="PROSITE" id="PS50936">
    <property type="entry name" value="ENGC_GTPASE"/>
    <property type="match status" value="1"/>
</dbReference>
<dbReference type="InterPro" id="IPR027417">
    <property type="entry name" value="P-loop_NTPase"/>
</dbReference>
<keyword evidence="2 10" id="KW-0690">Ribosome biogenesis</keyword>
<dbReference type="CDD" id="cd04466">
    <property type="entry name" value="S1_YloQ_GTPase"/>
    <property type="match status" value="1"/>
</dbReference>
<dbReference type="EMBL" id="JACIBY010000007">
    <property type="protein sequence ID" value="MBB3839461.1"/>
    <property type="molecule type" value="Genomic_DNA"/>
</dbReference>
<dbReference type="SUPFAM" id="SSF52540">
    <property type="entry name" value="P-loop containing nucleoside triphosphate hydrolases"/>
    <property type="match status" value="1"/>
</dbReference>
<evidence type="ECO:0000313" key="13">
    <source>
        <dbReference type="EMBL" id="MBB3839461.1"/>
    </source>
</evidence>
<comment type="subunit">
    <text evidence="10">Monomer. Associates with 30S ribosomal subunit, binds 16S rRNA.</text>
</comment>
<organism evidence="13 14">
    <name type="scientific">Runella defluvii</name>
    <dbReference type="NCBI Taxonomy" id="370973"/>
    <lineage>
        <taxon>Bacteria</taxon>
        <taxon>Pseudomonadati</taxon>
        <taxon>Bacteroidota</taxon>
        <taxon>Cytophagia</taxon>
        <taxon>Cytophagales</taxon>
        <taxon>Spirosomataceae</taxon>
        <taxon>Runella</taxon>
    </lineage>
</organism>
<dbReference type="SUPFAM" id="SSF50249">
    <property type="entry name" value="Nucleic acid-binding proteins"/>
    <property type="match status" value="1"/>
</dbReference>
<evidence type="ECO:0000259" key="11">
    <source>
        <dbReference type="PROSITE" id="PS50936"/>
    </source>
</evidence>
<accession>A0A7W6ERJ3</accession>
<feature type="binding site" evidence="10">
    <location>
        <begin position="215"/>
        <end position="223"/>
    </location>
    <ligand>
        <name>GTP</name>
        <dbReference type="ChEBI" id="CHEBI:37565"/>
    </ligand>
</feature>
<dbReference type="CDD" id="cd01854">
    <property type="entry name" value="YjeQ_EngC"/>
    <property type="match status" value="1"/>
</dbReference>
<proteinExistence type="inferred from homology"/>
<comment type="cofactor">
    <cofactor evidence="10">
        <name>Zn(2+)</name>
        <dbReference type="ChEBI" id="CHEBI:29105"/>
    </cofactor>
    <text evidence="10">Binds 1 zinc ion per subunit.</text>
</comment>
<dbReference type="Proteomes" id="UP000541352">
    <property type="component" value="Unassembled WGS sequence"/>
</dbReference>
<evidence type="ECO:0000256" key="9">
    <source>
        <dbReference type="ARBA" id="ARBA00023134"/>
    </source>
</evidence>
<feature type="binding site" evidence="10">
    <location>
        <position position="310"/>
    </location>
    <ligand>
        <name>Zn(2+)</name>
        <dbReference type="ChEBI" id="CHEBI:29105"/>
    </ligand>
</feature>
<keyword evidence="9 10" id="KW-0342">GTP-binding</keyword>
<protein>
    <recommendedName>
        <fullName evidence="10">Small ribosomal subunit biogenesis GTPase RsgA</fullName>
        <ecNumber evidence="10">3.6.1.-</ecNumber>
    </recommendedName>
</protein>
<dbReference type="GO" id="GO:0019843">
    <property type="term" value="F:rRNA binding"/>
    <property type="evidence" value="ECO:0007669"/>
    <property type="project" value="UniProtKB-KW"/>
</dbReference>
<keyword evidence="4 10" id="KW-0699">rRNA-binding</keyword>
<dbReference type="Gene3D" id="1.10.40.50">
    <property type="entry name" value="Probable gtpase engc, domain 3"/>
    <property type="match status" value="1"/>
</dbReference>
<dbReference type="Pfam" id="PF16745">
    <property type="entry name" value="RsgA_N"/>
    <property type="match status" value="1"/>
</dbReference>
<dbReference type="InterPro" id="IPR031944">
    <property type="entry name" value="RsgA_N"/>
</dbReference>
<comment type="similarity">
    <text evidence="10">Belongs to the TRAFAC class YlqF/YawG GTPase family. RsgA subfamily.</text>
</comment>
<evidence type="ECO:0000256" key="7">
    <source>
        <dbReference type="ARBA" id="ARBA00022833"/>
    </source>
</evidence>
<evidence type="ECO:0000256" key="8">
    <source>
        <dbReference type="ARBA" id="ARBA00022884"/>
    </source>
</evidence>
<dbReference type="NCBIfam" id="TIGR00157">
    <property type="entry name" value="ribosome small subunit-dependent GTPase A"/>
    <property type="match status" value="1"/>
</dbReference>
<evidence type="ECO:0000259" key="12">
    <source>
        <dbReference type="PROSITE" id="PS51721"/>
    </source>
</evidence>
<dbReference type="GO" id="GO:0042274">
    <property type="term" value="P:ribosomal small subunit biogenesis"/>
    <property type="evidence" value="ECO:0007669"/>
    <property type="project" value="UniProtKB-UniRule"/>
</dbReference>
<feature type="binding site" evidence="10">
    <location>
        <begin position="161"/>
        <end position="164"/>
    </location>
    <ligand>
        <name>GTP</name>
        <dbReference type="ChEBI" id="CHEBI:37565"/>
    </ligand>
</feature>
<feature type="domain" description="CP-type G" evidence="12">
    <location>
        <begin position="107"/>
        <end position="273"/>
    </location>
</feature>
<sequence length="340" mass="38028">MKKSGKIKTPPAKFQTKSAAVIAKRTEEINANSLKGLVIRSTGSWYDVRDEEAQIWRCRLRGKFKFQDLKVTNPVAVGDRVFWEIEDESLQTGIINDIEPRANYIARKSVQKSAHSHLLAANVDQAIIVATLTFPRTSLGFIDRLLVVAESFRIPSAIIFNKQDLFDEETKEYQDYLINLYRGLGYTCFTTSSVTGEGVESFRELLSGKISVLSGHSGVGKSTLVNAIAPHLNLRTNEVSTFANKGVHTTTFAEMFELAPSTFIIDSPGIKELGLSEIEEEEISHYFPEMRDLLNECRFNNCLHIDEPKCAVKDAVEAGTIAMSRYESYLSMVGGQDNRK</sequence>
<dbReference type="PROSITE" id="PS51721">
    <property type="entry name" value="G_CP"/>
    <property type="match status" value="1"/>
</dbReference>
<evidence type="ECO:0000256" key="10">
    <source>
        <dbReference type="HAMAP-Rule" id="MF_01820"/>
    </source>
</evidence>
<evidence type="ECO:0000313" key="14">
    <source>
        <dbReference type="Proteomes" id="UP000541352"/>
    </source>
</evidence>
<dbReference type="InterPro" id="IPR010914">
    <property type="entry name" value="RsgA_GTPase_dom"/>
</dbReference>
<dbReference type="HAMAP" id="MF_01820">
    <property type="entry name" value="GTPase_RsgA"/>
    <property type="match status" value="1"/>
</dbReference>
<dbReference type="InterPro" id="IPR012340">
    <property type="entry name" value="NA-bd_OB-fold"/>
</dbReference>
<dbReference type="Gene3D" id="3.40.50.300">
    <property type="entry name" value="P-loop containing nucleotide triphosphate hydrolases"/>
    <property type="match status" value="1"/>
</dbReference>
<dbReference type="AlphaFoldDB" id="A0A7W6ERJ3"/>